<dbReference type="InterPro" id="IPR041966">
    <property type="entry name" value="LOTUS-like"/>
</dbReference>
<evidence type="ECO:0000313" key="4">
    <source>
        <dbReference type="Proteomes" id="UP000075238"/>
    </source>
</evidence>
<feature type="compositionally biased region" description="Pro residues" evidence="1">
    <location>
        <begin position="330"/>
        <end position="346"/>
    </location>
</feature>
<accession>A0A142JDX1</accession>
<reference evidence="3 4" key="1">
    <citation type="submission" date="2016-03" db="EMBL/GenBank/DDBJ databases">
        <title>Complete genome sequence of a novel chlorpyrifos degrading bacterium, Cupriavidus nantongensis sp. X1.</title>
        <authorList>
            <person name="Fang L."/>
        </authorList>
    </citation>
    <scope>NUCLEOTIDE SEQUENCE [LARGE SCALE GENOMIC DNA]</scope>
    <source>
        <strain evidence="3 4">X1</strain>
    </source>
</reference>
<dbReference type="EMBL" id="CP014844">
    <property type="protein sequence ID" value="AMR76283.1"/>
    <property type="molecule type" value="Genomic_DNA"/>
</dbReference>
<dbReference type="RefSeq" id="WP_062795692.1">
    <property type="nucleotide sequence ID" value="NZ_CP014844.1"/>
</dbReference>
<sequence>MTNSPRQGTATLAVLIDADNAAPAIVEGLLAEVAKYGVAAVKRIYGDWTRPNLAGWKERLLSHSIQPIQQFRYTVGKNATDSAMIIDAMDLLYTGRFDGFCIVSSDSDFTRLASRIREQGLIVYGFGERKTPKPFVTACDKFIYSDVLRAEVDTDGADGTDGAAAPTRKRSTGELRQDSRLVRLLQNAAQAVSDEDGWLTLGSMGNHIAKQAPEFDSRNYGYGKLSELVVATGLFEVETRNGGNNKTIWVRLKKRAKGGEPQQQQRAAQPPAQHAEPARRQPAPAPAEAPEPARGVEPLPTPETVTPEAEAPAQAEPPFVAADAVQSEPEPQPVPPLEAAPQPDPQPQAGSRTSARKRAARRPEVTLSETPWPIDQSVFAAPGTTVLTATVEAEPQPAAVEPEAAPAPAPARKTRKRPSKKAE</sequence>
<dbReference type="PANTHER" id="PTHR35811:SF1">
    <property type="entry name" value="HTH OST-TYPE DOMAIN-CONTAINING PROTEIN"/>
    <property type="match status" value="1"/>
</dbReference>
<dbReference type="CDD" id="cd10146">
    <property type="entry name" value="LabA_like_C"/>
    <property type="match status" value="1"/>
</dbReference>
<feature type="region of interest" description="Disordered" evidence="1">
    <location>
        <begin position="155"/>
        <end position="174"/>
    </location>
</feature>
<proteinExistence type="predicted"/>
<feature type="domain" description="HTH OST-type" evidence="2">
    <location>
        <begin position="177"/>
        <end position="254"/>
    </location>
</feature>
<dbReference type="Gene3D" id="3.40.50.1010">
    <property type="entry name" value="5'-nuclease"/>
    <property type="match status" value="1"/>
</dbReference>
<dbReference type="Proteomes" id="UP000075238">
    <property type="component" value="Chromosome 1"/>
</dbReference>
<dbReference type="CDD" id="cd11297">
    <property type="entry name" value="PIN_LabA-like_N_1"/>
    <property type="match status" value="1"/>
</dbReference>
<feature type="compositionally biased region" description="Low complexity" evidence="1">
    <location>
        <begin position="260"/>
        <end position="282"/>
    </location>
</feature>
<dbReference type="Gene3D" id="3.30.420.610">
    <property type="entry name" value="LOTUS domain-like"/>
    <property type="match status" value="1"/>
</dbReference>
<dbReference type="PRINTS" id="PR01217">
    <property type="entry name" value="PRICHEXTENSN"/>
</dbReference>
<dbReference type="InterPro" id="IPR025605">
    <property type="entry name" value="OST-HTH/LOTUS_dom"/>
</dbReference>
<feature type="region of interest" description="Disordered" evidence="1">
    <location>
        <begin position="255"/>
        <end position="423"/>
    </location>
</feature>
<evidence type="ECO:0000259" key="2">
    <source>
        <dbReference type="PROSITE" id="PS51644"/>
    </source>
</evidence>
<feature type="compositionally biased region" description="Basic residues" evidence="1">
    <location>
        <begin position="412"/>
        <end position="423"/>
    </location>
</feature>
<dbReference type="Pfam" id="PF12872">
    <property type="entry name" value="OST-HTH"/>
    <property type="match status" value="1"/>
</dbReference>
<protein>
    <recommendedName>
        <fullName evidence="2">HTH OST-type domain-containing protein</fullName>
    </recommendedName>
</protein>
<dbReference type="PANTHER" id="PTHR35811">
    <property type="entry name" value="SLR1870 PROTEIN"/>
    <property type="match status" value="1"/>
</dbReference>
<keyword evidence="4" id="KW-1185">Reference proteome</keyword>
<dbReference type="KEGG" id="cnan:A2G96_00155"/>
<dbReference type="PROSITE" id="PS51644">
    <property type="entry name" value="HTH_OST"/>
    <property type="match status" value="1"/>
</dbReference>
<dbReference type="Pfam" id="PF01936">
    <property type="entry name" value="NYN"/>
    <property type="match status" value="1"/>
</dbReference>
<dbReference type="AlphaFoldDB" id="A0A142JDX1"/>
<organism evidence="3 4">
    <name type="scientific">Cupriavidus nantongensis</name>
    <dbReference type="NCBI Taxonomy" id="1796606"/>
    <lineage>
        <taxon>Bacteria</taxon>
        <taxon>Pseudomonadati</taxon>
        <taxon>Pseudomonadota</taxon>
        <taxon>Betaproteobacteria</taxon>
        <taxon>Burkholderiales</taxon>
        <taxon>Burkholderiaceae</taxon>
        <taxon>Cupriavidus</taxon>
    </lineage>
</organism>
<evidence type="ECO:0000313" key="3">
    <source>
        <dbReference type="EMBL" id="AMR76283.1"/>
    </source>
</evidence>
<dbReference type="InterPro" id="IPR021139">
    <property type="entry name" value="NYN"/>
</dbReference>
<evidence type="ECO:0000256" key="1">
    <source>
        <dbReference type="SAM" id="MobiDB-lite"/>
    </source>
</evidence>
<dbReference type="GO" id="GO:0004540">
    <property type="term" value="F:RNA nuclease activity"/>
    <property type="evidence" value="ECO:0007669"/>
    <property type="project" value="InterPro"/>
</dbReference>
<feature type="compositionally biased region" description="Low complexity" evidence="1">
    <location>
        <begin position="388"/>
        <end position="406"/>
    </location>
</feature>
<dbReference type="STRING" id="1796606.A2G96_00155"/>
<gene>
    <name evidence="3" type="ORF">A2G96_00155</name>
</gene>
<feature type="compositionally biased region" description="Low complexity" evidence="1">
    <location>
        <begin position="290"/>
        <end position="329"/>
    </location>
</feature>
<name>A0A142JDX1_9BURK</name>
<dbReference type="OrthoDB" id="9783963at2"/>